<keyword evidence="3" id="KW-0064">Aspartyl protease</keyword>
<dbReference type="PRINTS" id="PR00446">
    <property type="entry name" value="HYDRGNUPTAKE"/>
</dbReference>
<evidence type="ECO:0000256" key="3">
    <source>
        <dbReference type="ARBA" id="ARBA00022750"/>
    </source>
</evidence>
<dbReference type="GO" id="GO:0004190">
    <property type="term" value="F:aspartic-type endopeptidase activity"/>
    <property type="evidence" value="ECO:0007669"/>
    <property type="project" value="UniProtKB-KW"/>
</dbReference>
<dbReference type="Gene3D" id="3.40.50.1450">
    <property type="entry name" value="HybD-like"/>
    <property type="match status" value="1"/>
</dbReference>
<accession>A0A2N6CYU9</accession>
<keyword evidence="4" id="KW-0378">Hydrolase</keyword>
<dbReference type="NCBIfam" id="TIGR00072">
    <property type="entry name" value="hydrog_prot"/>
    <property type="match status" value="1"/>
</dbReference>
<dbReference type="PANTHER" id="PTHR30302">
    <property type="entry name" value="HYDROGENASE 1 MATURATION PROTEASE"/>
    <property type="match status" value="1"/>
</dbReference>
<dbReference type="Proteomes" id="UP000235015">
    <property type="component" value="Unassembled WGS sequence"/>
</dbReference>
<comment type="similarity">
    <text evidence="1">Belongs to the peptidase A31 family.</text>
</comment>
<dbReference type="PANTHER" id="PTHR30302:SF1">
    <property type="entry name" value="HYDROGENASE 2 MATURATION PROTEASE"/>
    <property type="match status" value="1"/>
</dbReference>
<name>A0A2N6CYU9_9GAMM</name>
<dbReference type="CDD" id="cd06062">
    <property type="entry name" value="H2MP_MemB-H2up"/>
    <property type="match status" value="1"/>
</dbReference>
<dbReference type="GO" id="GO:0008047">
    <property type="term" value="F:enzyme activator activity"/>
    <property type="evidence" value="ECO:0007669"/>
    <property type="project" value="InterPro"/>
</dbReference>
<dbReference type="EMBL" id="PKUN01000005">
    <property type="protein sequence ID" value="PLX62511.1"/>
    <property type="molecule type" value="Genomic_DNA"/>
</dbReference>
<evidence type="ECO:0000256" key="4">
    <source>
        <dbReference type="ARBA" id="ARBA00022801"/>
    </source>
</evidence>
<dbReference type="InterPro" id="IPR000671">
    <property type="entry name" value="Peptidase_A31"/>
</dbReference>
<evidence type="ECO:0000256" key="1">
    <source>
        <dbReference type="ARBA" id="ARBA00006814"/>
    </source>
</evidence>
<dbReference type="Pfam" id="PF01750">
    <property type="entry name" value="HycI"/>
    <property type="match status" value="1"/>
</dbReference>
<gene>
    <name evidence="5" type="ORF">C0630_06150</name>
</gene>
<dbReference type="STRING" id="1111735.GCA_000428045_00984"/>
<keyword evidence="2" id="KW-0645">Protease</keyword>
<sequence length="158" mass="17056">MKTTLVLGVGNNLLTDEGVGIHVINRLQEQFPHKESVTFVDGGTLSFSLAGLLAEHDQLIVVYAARTGGSPGSVVCYEGSDMDRYLTGNRQSVHEVSLTDLLDIARLSDHYPEKRALVGIEPGSLDWGEKPSDPVAKAIPSAVRMVVDLIDRWGVDGD</sequence>
<protein>
    <submittedName>
        <fullName evidence="5">Peptidase M52</fullName>
    </submittedName>
</protein>
<organism evidence="5 6">
    <name type="scientific">Sedimenticola selenatireducens</name>
    <dbReference type="NCBI Taxonomy" id="191960"/>
    <lineage>
        <taxon>Bacteria</taxon>
        <taxon>Pseudomonadati</taxon>
        <taxon>Pseudomonadota</taxon>
        <taxon>Gammaproteobacteria</taxon>
        <taxon>Chromatiales</taxon>
        <taxon>Sedimenticolaceae</taxon>
        <taxon>Sedimenticola</taxon>
    </lineage>
</organism>
<dbReference type="InterPro" id="IPR023430">
    <property type="entry name" value="Pept_HybD-like_dom_sf"/>
</dbReference>
<reference evidence="5 6" key="1">
    <citation type="submission" date="2017-11" db="EMBL/GenBank/DDBJ databases">
        <title>Genome-resolved metagenomics identifies genetic mobility, metabolic interactions, and unexpected diversity in perchlorate-reducing communities.</title>
        <authorList>
            <person name="Barnum T.P."/>
            <person name="Figueroa I.A."/>
            <person name="Carlstrom C.I."/>
            <person name="Lucas L.N."/>
            <person name="Engelbrektson A.L."/>
            <person name="Coates J.D."/>
        </authorList>
    </citation>
    <scope>NUCLEOTIDE SEQUENCE [LARGE SCALE GENOMIC DNA]</scope>
    <source>
        <strain evidence="5">BM301</strain>
    </source>
</reference>
<evidence type="ECO:0000313" key="5">
    <source>
        <dbReference type="EMBL" id="PLX62511.1"/>
    </source>
</evidence>
<evidence type="ECO:0000313" key="6">
    <source>
        <dbReference type="Proteomes" id="UP000235015"/>
    </source>
</evidence>
<evidence type="ECO:0000256" key="2">
    <source>
        <dbReference type="ARBA" id="ARBA00022670"/>
    </source>
</evidence>
<dbReference type="AlphaFoldDB" id="A0A2N6CYU9"/>
<dbReference type="SUPFAM" id="SSF53163">
    <property type="entry name" value="HybD-like"/>
    <property type="match status" value="1"/>
</dbReference>
<dbReference type="GO" id="GO:0016485">
    <property type="term" value="P:protein processing"/>
    <property type="evidence" value="ECO:0007669"/>
    <property type="project" value="TreeGrafter"/>
</dbReference>
<proteinExistence type="inferred from homology"/>
<comment type="caution">
    <text evidence="5">The sequence shown here is derived from an EMBL/GenBank/DDBJ whole genome shotgun (WGS) entry which is preliminary data.</text>
</comment>